<comment type="caution">
    <text evidence="4">The sequence shown here is derived from an EMBL/GenBank/DDBJ whole genome shotgun (WGS) entry which is preliminary data.</text>
</comment>
<feature type="domain" description="Inosine/uridine-preferring nucleoside hydrolase" evidence="3">
    <location>
        <begin position="14"/>
        <end position="302"/>
    </location>
</feature>
<dbReference type="GO" id="GO:0005829">
    <property type="term" value="C:cytosol"/>
    <property type="evidence" value="ECO:0007669"/>
    <property type="project" value="TreeGrafter"/>
</dbReference>
<dbReference type="EMBL" id="JAFLWW010000010">
    <property type="protein sequence ID" value="MBT1159241.1"/>
    <property type="molecule type" value="Genomic_DNA"/>
</dbReference>
<keyword evidence="1 4" id="KW-0378">Hydrolase</keyword>
<proteinExistence type="predicted"/>
<dbReference type="Gene3D" id="3.90.245.10">
    <property type="entry name" value="Ribonucleoside hydrolase-like"/>
    <property type="match status" value="1"/>
</dbReference>
<evidence type="ECO:0000259" key="3">
    <source>
        <dbReference type="Pfam" id="PF01156"/>
    </source>
</evidence>
<evidence type="ECO:0000256" key="1">
    <source>
        <dbReference type="ARBA" id="ARBA00022801"/>
    </source>
</evidence>
<dbReference type="GO" id="GO:0045437">
    <property type="term" value="F:uridine nucleosidase activity"/>
    <property type="evidence" value="ECO:0007669"/>
    <property type="project" value="UniProtKB-ARBA"/>
</dbReference>
<dbReference type="InterPro" id="IPR023186">
    <property type="entry name" value="IUNH"/>
</dbReference>
<gene>
    <name evidence="4" type="ORF">J1C56_27050</name>
</gene>
<protein>
    <submittedName>
        <fullName evidence="4">Nucleoside hydrolase</fullName>
    </submittedName>
</protein>
<organism evidence="4 5">
    <name type="scientific">Aminobacter anthyllidis</name>
    <dbReference type="NCBI Taxonomy" id="1035067"/>
    <lineage>
        <taxon>Bacteria</taxon>
        <taxon>Pseudomonadati</taxon>
        <taxon>Pseudomonadota</taxon>
        <taxon>Alphaproteobacteria</taxon>
        <taxon>Hyphomicrobiales</taxon>
        <taxon>Phyllobacteriaceae</taxon>
        <taxon>Aminobacter</taxon>
    </lineage>
</organism>
<sequence length="312" mass="32247">MKGRGMQQNPTRKVIIDTDPGIDDAVAILLALKSAEFDVIGITTVAGNIGIATTTRNAGRILALEGRVDVPVVAGAAGPLSRKGFDTADIHGNDGLGGVAFPDPLAKPVAGDAVTWLRDTLQAAEAGTIDILALGPLTNIARLVTEHPGAARRIGRVIAMGGAVYEPGNIGPRAEFNIAADPEAAEIVFAAGLDFTLIPLDVTRKVRATRYDTAMLQNSGVPAAVASGSLIEAYFQSTTGGESRPLHDPCVMLLALDEGLFTCETLKLAVDTGTTRDAGALTVAEDGASVSVALKVESAAVLKLLYDRLKAE</sequence>
<dbReference type="PANTHER" id="PTHR12304:SF4">
    <property type="entry name" value="URIDINE NUCLEOSIDASE"/>
    <property type="match status" value="1"/>
</dbReference>
<dbReference type="InterPro" id="IPR001910">
    <property type="entry name" value="Inosine/uridine_hydrolase_dom"/>
</dbReference>
<reference evidence="4" key="1">
    <citation type="journal article" date="2021" name="Microorganisms">
        <title>Phylogenomic Reconstruction and Metabolic Potential of the Genus Aminobacter.</title>
        <authorList>
            <person name="Artuso I."/>
            <person name="Turrini P."/>
            <person name="Pirolo M."/>
            <person name="Lugli G.A."/>
            <person name="Ventura M."/>
            <person name="Visca P."/>
        </authorList>
    </citation>
    <scope>NUCLEOTIDE SEQUENCE</scope>
    <source>
        <strain evidence="4">LMG 26462</strain>
    </source>
</reference>
<dbReference type="GO" id="GO:0008477">
    <property type="term" value="F:purine nucleosidase activity"/>
    <property type="evidence" value="ECO:0007669"/>
    <property type="project" value="TreeGrafter"/>
</dbReference>
<evidence type="ECO:0000313" key="5">
    <source>
        <dbReference type="Proteomes" id="UP001138921"/>
    </source>
</evidence>
<evidence type="ECO:0000256" key="2">
    <source>
        <dbReference type="ARBA" id="ARBA00023295"/>
    </source>
</evidence>
<dbReference type="PANTHER" id="PTHR12304">
    <property type="entry name" value="INOSINE-URIDINE PREFERRING NUCLEOSIDE HYDROLASE"/>
    <property type="match status" value="1"/>
</dbReference>
<evidence type="ECO:0000313" key="4">
    <source>
        <dbReference type="EMBL" id="MBT1159241.1"/>
    </source>
</evidence>
<dbReference type="Proteomes" id="UP001138921">
    <property type="component" value="Unassembled WGS sequence"/>
</dbReference>
<dbReference type="PROSITE" id="PS01247">
    <property type="entry name" value="IUNH"/>
    <property type="match status" value="1"/>
</dbReference>
<dbReference type="GO" id="GO:0006152">
    <property type="term" value="P:purine nucleoside catabolic process"/>
    <property type="evidence" value="ECO:0007669"/>
    <property type="project" value="TreeGrafter"/>
</dbReference>
<dbReference type="SUPFAM" id="SSF53590">
    <property type="entry name" value="Nucleoside hydrolase"/>
    <property type="match status" value="1"/>
</dbReference>
<accession>A0A9X1D8L2</accession>
<keyword evidence="5" id="KW-1185">Reference proteome</keyword>
<keyword evidence="2" id="KW-0326">Glycosidase</keyword>
<name>A0A9X1D8L2_9HYPH</name>
<dbReference type="Pfam" id="PF01156">
    <property type="entry name" value="IU_nuc_hydro"/>
    <property type="match status" value="1"/>
</dbReference>
<reference evidence="4" key="2">
    <citation type="submission" date="2021-03" db="EMBL/GenBank/DDBJ databases">
        <authorList>
            <person name="Artuso I."/>
            <person name="Turrini P."/>
            <person name="Pirolo M."/>
            <person name="Lugli G.A."/>
            <person name="Ventura M."/>
            <person name="Visca P."/>
        </authorList>
    </citation>
    <scope>NUCLEOTIDE SEQUENCE</scope>
    <source>
        <strain evidence="4">LMG 26462</strain>
    </source>
</reference>
<dbReference type="AlphaFoldDB" id="A0A9X1D8L2"/>
<dbReference type="InterPro" id="IPR015910">
    <property type="entry name" value="I/U_nuclsd_hydro_CS"/>
</dbReference>
<dbReference type="InterPro" id="IPR036452">
    <property type="entry name" value="Ribo_hydro-like"/>
</dbReference>